<proteinExistence type="predicted"/>
<accession>A0A2H3BRQ4</accession>
<dbReference type="EMBL" id="KZ293443">
    <property type="protein sequence ID" value="PBK65766.1"/>
    <property type="molecule type" value="Genomic_DNA"/>
</dbReference>
<dbReference type="AlphaFoldDB" id="A0A2H3BRQ4"/>
<keyword evidence="2" id="KW-1185">Reference proteome</keyword>
<protein>
    <submittedName>
        <fullName evidence="1">Uncharacterized protein</fullName>
    </submittedName>
</protein>
<name>A0A2H3BRQ4_9AGAR</name>
<reference evidence="2" key="1">
    <citation type="journal article" date="2017" name="Nat. Ecol. Evol.">
        <title>Genome expansion and lineage-specific genetic innovations in the forest pathogenic fungi Armillaria.</title>
        <authorList>
            <person name="Sipos G."/>
            <person name="Prasanna A.N."/>
            <person name="Walter M.C."/>
            <person name="O'Connor E."/>
            <person name="Balint B."/>
            <person name="Krizsan K."/>
            <person name="Kiss B."/>
            <person name="Hess J."/>
            <person name="Varga T."/>
            <person name="Slot J."/>
            <person name="Riley R."/>
            <person name="Boka B."/>
            <person name="Rigling D."/>
            <person name="Barry K."/>
            <person name="Lee J."/>
            <person name="Mihaltcheva S."/>
            <person name="LaButti K."/>
            <person name="Lipzen A."/>
            <person name="Waldron R."/>
            <person name="Moloney N.M."/>
            <person name="Sperisen C."/>
            <person name="Kredics L."/>
            <person name="Vagvoelgyi C."/>
            <person name="Patrignani A."/>
            <person name="Fitzpatrick D."/>
            <person name="Nagy I."/>
            <person name="Doyle S."/>
            <person name="Anderson J.B."/>
            <person name="Grigoriev I.V."/>
            <person name="Gueldener U."/>
            <person name="Muensterkoetter M."/>
            <person name="Nagy L.G."/>
        </authorList>
    </citation>
    <scope>NUCLEOTIDE SEQUENCE [LARGE SCALE GENOMIC DNA]</scope>
    <source>
        <strain evidence="2">28-4</strain>
    </source>
</reference>
<gene>
    <name evidence="1" type="ORF">ARMSODRAFT_1006273</name>
</gene>
<evidence type="ECO:0000313" key="2">
    <source>
        <dbReference type="Proteomes" id="UP000218334"/>
    </source>
</evidence>
<organism evidence="1 2">
    <name type="scientific">Armillaria solidipes</name>
    <dbReference type="NCBI Taxonomy" id="1076256"/>
    <lineage>
        <taxon>Eukaryota</taxon>
        <taxon>Fungi</taxon>
        <taxon>Dikarya</taxon>
        <taxon>Basidiomycota</taxon>
        <taxon>Agaricomycotina</taxon>
        <taxon>Agaricomycetes</taxon>
        <taxon>Agaricomycetidae</taxon>
        <taxon>Agaricales</taxon>
        <taxon>Marasmiineae</taxon>
        <taxon>Physalacriaceae</taxon>
        <taxon>Armillaria</taxon>
    </lineage>
</organism>
<sequence length="223" mass="24667">MTWRFTHDINSGIIWPLIEVPADTVIWDSHQWAYMDGILHLDESHFIKLHRTAPDLIQEANNAASSPAGASNISDIPSIEANPGQSPLDLNHITSEASTNDDGYVPEALLSGPPSILGGNEGIVRAVDGLHWGPRDGLWVTWCSSALQCLDLRRLAKIGLQQWRNFRDSTSSHEGIFVGLGLSNSCAQKPQADAVIKELRARQNFVYFFNQHWHCGFTKAPFG</sequence>
<dbReference type="Proteomes" id="UP000218334">
    <property type="component" value="Unassembled WGS sequence"/>
</dbReference>
<evidence type="ECO:0000313" key="1">
    <source>
        <dbReference type="EMBL" id="PBK65766.1"/>
    </source>
</evidence>